<dbReference type="AlphaFoldDB" id="A0A6J1BZL2"/>
<keyword evidence="2" id="KW-1185">Reference proteome</keyword>
<reference evidence="3" key="1">
    <citation type="submission" date="2025-08" db="UniProtKB">
        <authorList>
            <consortium name="RefSeq"/>
        </authorList>
    </citation>
    <scope>IDENTIFICATION</scope>
    <source>
        <strain evidence="3">OHB3-1</strain>
    </source>
</reference>
<dbReference type="InterPro" id="IPR055357">
    <property type="entry name" value="LRR_At1g61320_AtMIF1"/>
</dbReference>
<sequence>MKRNGRTSSGSSKEKKRFDLSMDSISQLPNDILVFILSRLTLEEAARTSTLSHKWRFLWAYIPCLNFDAQKKLRDLQFADGNLESDRRQYARWVSQVINSYKGPNLETLIIRFNLDSRFQCDVDKWVQFAFQWNLKMFELNFSDCYDSGQYDPCFFPQLSNGPNEHFPRVMFSNSSSLTTLKLVSINVGGEVLECFLTNCLLLEVLCVEYSHSLVNLRVVGASLKLRQLDVYMCNYLESLEISAPNLESFKYVGPWLGMPMKNAPKLLETHFGSEFGLEIVDNCFLLSSYSSRLQKLVLDLEVDFMENQGRREWPLLANLRELELIVLAEGHSTLLGFTSLIEASPCLQKFSLKLDYNDMFEQRALGMVPKSPHQHLKVVELVGFVGKPIDLELVQYLYENAIALEEIVFDTRKPRYMGTIFENEQNPETRAGQKRASSLQSILFSGVKKKEVVEWTVMNDVDDRAHVNIRTPNNSRLYYNTMQI</sequence>
<dbReference type="InterPro" id="IPR053772">
    <property type="entry name" value="At1g61320/At1g61330-like"/>
</dbReference>
<dbReference type="Proteomes" id="UP000504603">
    <property type="component" value="Unplaced"/>
</dbReference>
<dbReference type="PROSITE" id="PS50181">
    <property type="entry name" value="FBOX"/>
    <property type="match status" value="1"/>
</dbReference>
<name>A0A6J1BZL2_MOMCH</name>
<organism evidence="2 3">
    <name type="scientific">Momordica charantia</name>
    <name type="common">Bitter gourd</name>
    <name type="synonym">Balsam pear</name>
    <dbReference type="NCBI Taxonomy" id="3673"/>
    <lineage>
        <taxon>Eukaryota</taxon>
        <taxon>Viridiplantae</taxon>
        <taxon>Streptophyta</taxon>
        <taxon>Embryophyta</taxon>
        <taxon>Tracheophyta</taxon>
        <taxon>Spermatophyta</taxon>
        <taxon>Magnoliopsida</taxon>
        <taxon>eudicotyledons</taxon>
        <taxon>Gunneridae</taxon>
        <taxon>Pentapetalae</taxon>
        <taxon>rosids</taxon>
        <taxon>fabids</taxon>
        <taxon>Cucurbitales</taxon>
        <taxon>Cucurbitaceae</taxon>
        <taxon>Momordiceae</taxon>
        <taxon>Momordica</taxon>
    </lineage>
</organism>
<proteinExistence type="predicted"/>
<dbReference type="SUPFAM" id="SSF81383">
    <property type="entry name" value="F-box domain"/>
    <property type="match status" value="1"/>
</dbReference>
<gene>
    <name evidence="3" type="primary">LOC111006931</name>
</gene>
<dbReference type="SUPFAM" id="SSF52047">
    <property type="entry name" value="RNI-like"/>
    <property type="match status" value="1"/>
</dbReference>
<evidence type="ECO:0000313" key="2">
    <source>
        <dbReference type="Proteomes" id="UP000504603"/>
    </source>
</evidence>
<dbReference type="PANTHER" id="PTHR34145:SF68">
    <property type="entry name" value="FBD DOMAIN-CONTAINING PROTEIN"/>
    <property type="match status" value="1"/>
</dbReference>
<dbReference type="InterPro" id="IPR053781">
    <property type="entry name" value="F-box_AtFBL13-like"/>
</dbReference>
<dbReference type="InterPro" id="IPR032675">
    <property type="entry name" value="LRR_dom_sf"/>
</dbReference>
<dbReference type="CDD" id="cd22160">
    <property type="entry name" value="F-box_AtFBL13-like"/>
    <property type="match status" value="1"/>
</dbReference>
<dbReference type="InterPro" id="IPR036047">
    <property type="entry name" value="F-box-like_dom_sf"/>
</dbReference>
<protein>
    <submittedName>
        <fullName evidence="3">F-box/LRR-repeat protein At3g26922-like isoform X1</fullName>
    </submittedName>
</protein>
<dbReference type="KEGG" id="mcha:111006931"/>
<feature type="domain" description="F-box" evidence="1">
    <location>
        <begin position="22"/>
        <end position="58"/>
    </location>
</feature>
<evidence type="ECO:0000259" key="1">
    <source>
        <dbReference type="PROSITE" id="PS50181"/>
    </source>
</evidence>
<dbReference type="Gene3D" id="3.80.10.10">
    <property type="entry name" value="Ribonuclease Inhibitor"/>
    <property type="match status" value="1"/>
</dbReference>
<dbReference type="OrthoDB" id="613853at2759"/>
<dbReference type="PANTHER" id="PTHR34145">
    <property type="entry name" value="OS02G0105600 PROTEIN"/>
    <property type="match status" value="1"/>
</dbReference>
<dbReference type="RefSeq" id="XP_022134729.1">
    <property type="nucleotide sequence ID" value="XM_022279037.1"/>
</dbReference>
<dbReference type="GeneID" id="111006931"/>
<evidence type="ECO:0000313" key="3">
    <source>
        <dbReference type="RefSeq" id="XP_022134729.1"/>
    </source>
</evidence>
<accession>A0A6J1BZL2</accession>
<dbReference type="Pfam" id="PF00646">
    <property type="entry name" value="F-box"/>
    <property type="match status" value="1"/>
</dbReference>
<dbReference type="Pfam" id="PF23622">
    <property type="entry name" value="LRR_At1g61320_AtMIF1"/>
    <property type="match status" value="1"/>
</dbReference>
<dbReference type="InterPro" id="IPR001810">
    <property type="entry name" value="F-box_dom"/>
</dbReference>